<feature type="signal peptide" evidence="2">
    <location>
        <begin position="1"/>
        <end position="22"/>
    </location>
</feature>
<accession>A0AAN1JBW9</accession>
<gene>
    <name evidence="4" type="ORF">C2L64_21170</name>
    <name evidence="5" type="ORF">WQE_48458</name>
</gene>
<dbReference type="SUPFAM" id="SSF53474">
    <property type="entry name" value="alpha/beta-Hydrolases"/>
    <property type="match status" value="1"/>
</dbReference>
<evidence type="ECO:0000259" key="3">
    <source>
        <dbReference type="Pfam" id="PF20434"/>
    </source>
</evidence>
<name>A0AAN1JBW9_9BURK</name>
<feature type="chain" id="PRO_5042908712" evidence="2">
    <location>
        <begin position="23"/>
        <end position="310"/>
    </location>
</feature>
<reference evidence="5 6" key="1">
    <citation type="journal article" date="2012" name="J. Bacteriol.">
        <title>Draft Genome Sequence of the Soil Bacterium Burkholderia terrae Strain BS001, Which Interacts with Fungal Surface Structures.</title>
        <authorList>
            <person name="Nazir R."/>
            <person name="Hansen M.A."/>
            <person name="Sorensen S."/>
            <person name="van Elsas J.D."/>
        </authorList>
    </citation>
    <scope>NUCLEOTIDE SEQUENCE [LARGE SCALE GENOMIC DNA]</scope>
    <source>
        <strain evidence="5 6">BS001</strain>
    </source>
</reference>
<dbReference type="AlphaFoldDB" id="A0AAN1JBW9"/>
<dbReference type="RefSeq" id="WP_009771099.1">
    <property type="nucleotide sequence ID" value="NZ_AKAU01000302.1"/>
</dbReference>
<dbReference type="GeneID" id="55530827"/>
<dbReference type="PROSITE" id="PS51257">
    <property type="entry name" value="PROKAR_LIPOPROTEIN"/>
    <property type="match status" value="1"/>
</dbReference>
<organism evidence="4 7">
    <name type="scientific">Paraburkholderia hospita</name>
    <dbReference type="NCBI Taxonomy" id="169430"/>
    <lineage>
        <taxon>Bacteria</taxon>
        <taxon>Pseudomonadati</taxon>
        <taxon>Pseudomonadota</taxon>
        <taxon>Betaproteobacteria</taxon>
        <taxon>Burkholderiales</taxon>
        <taxon>Burkholderiaceae</taxon>
        <taxon>Paraburkholderia</taxon>
    </lineage>
</organism>
<dbReference type="KEGG" id="phs:C2L64_21170"/>
<reference evidence="4 7" key="2">
    <citation type="submission" date="2018-01" db="EMBL/GenBank/DDBJ databases">
        <title>Species boundaries and ecological features among Paraburkholderia terrae DSMZ17804T, P. hospita DSMZ17164T and P. caribensis DSMZ13236T.</title>
        <authorList>
            <person name="Pratama A.A."/>
        </authorList>
    </citation>
    <scope>NUCLEOTIDE SEQUENCE [LARGE SCALE GENOMIC DNA]</scope>
    <source>
        <strain evidence="4 7">DSM 17164</strain>
    </source>
</reference>
<feature type="domain" description="BD-FAE-like" evidence="3">
    <location>
        <begin position="55"/>
        <end position="244"/>
    </location>
</feature>
<sequence>MKAIRMRSRCLVLAVTAAATLAACSPVKLIDALVPRTGYSAHTALPYESGDRHALDVYVPTSSASADTPRPLVVFFYGGSWQTGDRRDYRFVGEALASRGYVTVIPDYRLYPDTIFPGFIEDAAAAVDWAHTHAADFGADPQHMFLMGHSAGAQIVMLLATDRHYLMRYGIDAHSLAGAIGLAGPYDFLPLRDENLKTIFPAELREDSQPINHVNGSEPPIWLGVGTADRTVDPGNTTRFAARLESAHDRFTLERYTGVNHAIIVGSLARPIRALSSVITVAPVLDDVSAFIDAHSGDCLPRVLRHRARS</sequence>
<dbReference type="Gene3D" id="3.40.50.1820">
    <property type="entry name" value="alpha/beta hydrolase"/>
    <property type="match status" value="1"/>
</dbReference>
<evidence type="ECO:0000313" key="5">
    <source>
        <dbReference type="EMBL" id="EIM93614.1"/>
    </source>
</evidence>
<dbReference type="EMBL" id="AKAU01000302">
    <property type="protein sequence ID" value="EIM93614.1"/>
    <property type="molecule type" value="Genomic_DNA"/>
</dbReference>
<dbReference type="PANTHER" id="PTHR48081:SF9">
    <property type="entry name" value="CARBOXYLESTERASE"/>
    <property type="match status" value="1"/>
</dbReference>
<dbReference type="EMBL" id="CP026106">
    <property type="protein sequence ID" value="AUT70860.1"/>
    <property type="molecule type" value="Genomic_DNA"/>
</dbReference>
<evidence type="ECO:0000313" key="4">
    <source>
        <dbReference type="EMBL" id="AUT70860.1"/>
    </source>
</evidence>
<keyword evidence="6" id="KW-1185">Reference proteome</keyword>
<dbReference type="Proteomes" id="UP000004980">
    <property type="component" value="Unassembled WGS sequence"/>
</dbReference>
<evidence type="ECO:0000256" key="2">
    <source>
        <dbReference type="SAM" id="SignalP"/>
    </source>
</evidence>
<dbReference type="InterPro" id="IPR050300">
    <property type="entry name" value="GDXG_lipolytic_enzyme"/>
</dbReference>
<dbReference type="Pfam" id="PF20434">
    <property type="entry name" value="BD-FAE"/>
    <property type="match status" value="1"/>
</dbReference>
<protein>
    <submittedName>
        <fullName evidence="4 5">Alpha/beta hydrolase</fullName>
    </submittedName>
</protein>
<dbReference type="InterPro" id="IPR049492">
    <property type="entry name" value="BD-FAE-like_dom"/>
</dbReference>
<dbReference type="PANTHER" id="PTHR48081">
    <property type="entry name" value="AB HYDROLASE SUPERFAMILY PROTEIN C4A8.06C"/>
    <property type="match status" value="1"/>
</dbReference>
<evidence type="ECO:0000313" key="6">
    <source>
        <dbReference type="Proteomes" id="UP000004980"/>
    </source>
</evidence>
<evidence type="ECO:0000256" key="1">
    <source>
        <dbReference type="ARBA" id="ARBA00022801"/>
    </source>
</evidence>
<evidence type="ECO:0000313" key="7">
    <source>
        <dbReference type="Proteomes" id="UP000236649"/>
    </source>
</evidence>
<dbReference type="GO" id="GO:0016787">
    <property type="term" value="F:hydrolase activity"/>
    <property type="evidence" value="ECO:0007669"/>
    <property type="project" value="UniProtKB-KW"/>
</dbReference>
<dbReference type="Proteomes" id="UP000236649">
    <property type="component" value="Chromosome 2"/>
</dbReference>
<keyword evidence="2" id="KW-0732">Signal</keyword>
<dbReference type="InterPro" id="IPR029058">
    <property type="entry name" value="AB_hydrolase_fold"/>
</dbReference>
<keyword evidence="1 4" id="KW-0378">Hydrolase</keyword>
<proteinExistence type="predicted"/>